<protein>
    <submittedName>
        <fullName evidence="2">Uncharacterized protein</fullName>
    </submittedName>
</protein>
<dbReference type="PANTHER" id="PTHR31389">
    <property type="entry name" value="LD39211P"/>
    <property type="match status" value="1"/>
</dbReference>
<evidence type="ECO:0000313" key="3">
    <source>
        <dbReference type="Proteomes" id="UP000479000"/>
    </source>
</evidence>
<dbReference type="AlphaFoldDB" id="A0A6H5GRQ6"/>
<name>A0A6H5GRQ6_9HEMI</name>
<keyword evidence="1" id="KW-0732">Signal</keyword>
<dbReference type="EMBL" id="CADCXU010016007">
    <property type="protein sequence ID" value="CAB0005211.1"/>
    <property type="molecule type" value="Genomic_DNA"/>
</dbReference>
<dbReference type="OrthoDB" id="6414280at2759"/>
<sequence length="246" mass="27678">MRLKSCMICFIGTVALTLVFLIFGDEQAGLQNFVSDTHRHIRDNFKIIKLATFCNSSRCIPIKFEPSLFPPHVANEEIHAFRPLIIQDAVRKCGSVLFMENDQRLTTGGINNLVNVASQRGILTWRAPVSVMAMTHPRMLRYLATTSEESLLFTPMVDSSRLIVYNTAAVSRNILLPWVKCTLKHDCIQPLGAQSVGCRFDKKPVYRYSGCHGHDTSALSVLLGFAFKFDTDSYSIQQEVTKVRGF</sequence>
<accession>A0A6H5GRQ6</accession>
<feature type="chain" id="PRO_5026226482" evidence="1">
    <location>
        <begin position="25"/>
        <end position="246"/>
    </location>
</feature>
<feature type="signal peptide" evidence="1">
    <location>
        <begin position="1"/>
        <end position="24"/>
    </location>
</feature>
<dbReference type="Proteomes" id="UP000479000">
    <property type="component" value="Unassembled WGS sequence"/>
</dbReference>
<gene>
    <name evidence="2" type="ORF">NTEN_LOCUS10688</name>
</gene>
<keyword evidence="3" id="KW-1185">Reference proteome</keyword>
<organism evidence="2 3">
    <name type="scientific">Nesidiocoris tenuis</name>
    <dbReference type="NCBI Taxonomy" id="355587"/>
    <lineage>
        <taxon>Eukaryota</taxon>
        <taxon>Metazoa</taxon>
        <taxon>Ecdysozoa</taxon>
        <taxon>Arthropoda</taxon>
        <taxon>Hexapoda</taxon>
        <taxon>Insecta</taxon>
        <taxon>Pterygota</taxon>
        <taxon>Neoptera</taxon>
        <taxon>Paraneoptera</taxon>
        <taxon>Hemiptera</taxon>
        <taxon>Heteroptera</taxon>
        <taxon>Panheteroptera</taxon>
        <taxon>Cimicomorpha</taxon>
        <taxon>Miridae</taxon>
        <taxon>Dicyphina</taxon>
        <taxon>Nesidiocoris</taxon>
    </lineage>
</organism>
<proteinExistence type="predicted"/>
<evidence type="ECO:0000256" key="1">
    <source>
        <dbReference type="SAM" id="SignalP"/>
    </source>
</evidence>
<dbReference type="PANTHER" id="PTHR31389:SF4">
    <property type="entry name" value="LD39211P"/>
    <property type="match status" value="1"/>
</dbReference>
<reference evidence="2 3" key="1">
    <citation type="submission" date="2020-02" db="EMBL/GenBank/DDBJ databases">
        <authorList>
            <person name="Ferguson B K."/>
        </authorList>
    </citation>
    <scope>NUCLEOTIDE SEQUENCE [LARGE SCALE GENOMIC DNA]</scope>
</reference>
<evidence type="ECO:0000313" key="2">
    <source>
        <dbReference type="EMBL" id="CAB0005211.1"/>
    </source>
</evidence>